<dbReference type="STRING" id="5874.Q4U8Y8"/>
<evidence type="ECO:0000256" key="1">
    <source>
        <dbReference type="SAM" id="MobiDB-lite"/>
    </source>
</evidence>
<dbReference type="OrthoDB" id="79171at2759"/>
<proteinExistence type="predicted"/>
<dbReference type="SUPFAM" id="SSF63748">
    <property type="entry name" value="Tudor/PWWP/MBT"/>
    <property type="match status" value="1"/>
</dbReference>
<evidence type="ECO:0008006" key="4">
    <source>
        <dbReference type="Google" id="ProtNLM"/>
    </source>
</evidence>
<name>Q4U8Y8_THEAN</name>
<dbReference type="OMA" id="IGRTCSF"/>
<dbReference type="InParanoid" id="Q4U8Y8"/>
<keyword evidence="3" id="KW-1185">Reference proteome</keyword>
<dbReference type="CDD" id="cd04508">
    <property type="entry name" value="Tudor_SF"/>
    <property type="match status" value="1"/>
</dbReference>
<organism evidence="2 3">
    <name type="scientific">Theileria annulata</name>
    <dbReference type="NCBI Taxonomy" id="5874"/>
    <lineage>
        <taxon>Eukaryota</taxon>
        <taxon>Sar</taxon>
        <taxon>Alveolata</taxon>
        <taxon>Apicomplexa</taxon>
        <taxon>Aconoidasida</taxon>
        <taxon>Piroplasmida</taxon>
        <taxon>Theileriidae</taxon>
        <taxon>Theileria</taxon>
    </lineage>
</organism>
<sequence>MDEAETIDDLKANLDEYQKQLATVEDSLKQDPENQELISLKRDLNEVIILTNDLIKYKQSNEGILLFVKVFLELLKQGVIHLEDIKDVDITTSIFIGRTCVVLYNGKQKYGEVVQVMGDQPNDLTVIELLGSREKCSLCLKDLRLLEPPLPAQCKPGSLVQALYGEDGYEDGYIYLFRRWYDCIINRQTEKGYIVTYKDYNTSEEVQRDRVKTKIKEVKEIVTPAGYVIPENLIIKKTDNEKEKLRKRKLVQTLKKQQKSQKEDEESYKRASNWRKFQKKVTNF</sequence>
<dbReference type="KEGG" id="tan:TA10430"/>
<feature type="region of interest" description="Disordered" evidence="1">
    <location>
        <begin position="252"/>
        <end position="271"/>
    </location>
</feature>
<evidence type="ECO:0000313" key="3">
    <source>
        <dbReference type="Proteomes" id="UP000001950"/>
    </source>
</evidence>
<dbReference type="eggNOG" id="ENOG502SU70">
    <property type="taxonomic scope" value="Eukaryota"/>
</dbReference>
<accession>Q4U8Y8</accession>
<evidence type="ECO:0000313" key="2">
    <source>
        <dbReference type="EMBL" id="CAI76715.1"/>
    </source>
</evidence>
<dbReference type="RefSeq" id="XP_953340.1">
    <property type="nucleotide sequence ID" value="XM_948247.1"/>
</dbReference>
<gene>
    <name evidence="2" type="ORF">TA10430</name>
</gene>
<dbReference type="VEuPathDB" id="PiroplasmaDB:TA10430"/>
<dbReference type="Proteomes" id="UP000001950">
    <property type="component" value="Chromosome 4"/>
</dbReference>
<dbReference type="Gene3D" id="2.30.30.140">
    <property type="match status" value="1"/>
</dbReference>
<dbReference type="GeneID" id="3862563"/>
<dbReference type="EMBL" id="CR940353">
    <property type="protein sequence ID" value="CAI76715.1"/>
    <property type="molecule type" value="Genomic_DNA"/>
</dbReference>
<dbReference type="AlphaFoldDB" id="Q4U8Y8"/>
<protein>
    <recommendedName>
        <fullName evidence="4">Tudor domain-containing protein</fullName>
    </recommendedName>
</protein>
<reference evidence="2 3" key="1">
    <citation type="journal article" date="2005" name="Science">
        <title>Genome of the host-cell transforming parasite Theileria annulata compared with T. parva.</title>
        <authorList>
            <person name="Pain A."/>
            <person name="Renauld H."/>
            <person name="Berriman M."/>
            <person name="Murphy L."/>
            <person name="Yeats C.A."/>
            <person name="Weir W."/>
            <person name="Kerhornou A."/>
            <person name="Aslett M."/>
            <person name="Bishop R."/>
            <person name="Bouchier C."/>
            <person name="Cochet M."/>
            <person name="Coulson R.M.R."/>
            <person name="Cronin A."/>
            <person name="de Villiers E.P."/>
            <person name="Fraser A."/>
            <person name="Fosker N."/>
            <person name="Gardner M."/>
            <person name="Goble A."/>
            <person name="Griffiths-Jones S."/>
            <person name="Harris D.E."/>
            <person name="Katzer F."/>
            <person name="Larke N."/>
            <person name="Lord A."/>
            <person name="Maser P."/>
            <person name="McKellar S."/>
            <person name="Mooney P."/>
            <person name="Morton F."/>
            <person name="Nene V."/>
            <person name="O'Neil S."/>
            <person name="Price C."/>
            <person name="Quail M.A."/>
            <person name="Rabbinowitsch E."/>
            <person name="Rawlings N.D."/>
            <person name="Rutter S."/>
            <person name="Saunders D."/>
            <person name="Seeger K."/>
            <person name="Shah T."/>
            <person name="Squares R."/>
            <person name="Squares S."/>
            <person name="Tivey A."/>
            <person name="Walker A.R."/>
            <person name="Woodward J."/>
            <person name="Dobbelaere D.A.E."/>
            <person name="Langsley G."/>
            <person name="Rajandream M.A."/>
            <person name="McKeever D."/>
            <person name="Shiels B."/>
            <person name="Tait A."/>
            <person name="Barrell B.G."/>
            <person name="Hall N."/>
        </authorList>
    </citation>
    <scope>NUCLEOTIDE SEQUENCE [LARGE SCALE GENOMIC DNA]</scope>
    <source>
        <strain evidence="3">Ankara</strain>
    </source>
</reference>